<dbReference type="Pfam" id="PF06870">
    <property type="entry name" value="RNA_pol_I_A49"/>
    <property type="match status" value="1"/>
</dbReference>
<dbReference type="GO" id="GO:0006351">
    <property type="term" value="P:DNA-templated transcription"/>
    <property type="evidence" value="ECO:0007669"/>
    <property type="project" value="InterPro"/>
</dbReference>
<dbReference type="GO" id="GO:0000428">
    <property type="term" value="C:DNA-directed RNA polymerase complex"/>
    <property type="evidence" value="ECO:0007669"/>
    <property type="project" value="UniProtKB-KW"/>
</dbReference>
<proteinExistence type="inferred from homology"/>
<keyword evidence="5" id="KW-0539">Nucleus</keyword>
<accession>A0A0N4V1M4</accession>
<organism evidence="8">
    <name type="scientific">Enterobius vermicularis</name>
    <name type="common">Human pinworm</name>
    <dbReference type="NCBI Taxonomy" id="51028"/>
    <lineage>
        <taxon>Eukaryota</taxon>
        <taxon>Metazoa</taxon>
        <taxon>Ecdysozoa</taxon>
        <taxon>Nematoda</taxon>
        <taxon>Chromadorea</taxon>
        <taxon>Rhabditida</taxon>
        <taxon>Spirurina</taxon>
        <taxon>Oxyuridomorpha</taxon>
        <taxon>Oxyuroidea</taxon>
        <taxon>Oxyuridae</taxon>
        <taxon>Enterobius</taxon>
    </lineage>
</organism>
<comment type="subcellular location">
    <subcellularLocation>
        <location evidence="1">Nucleus</location>
        <location evidence="1">Nucleolus</location>
    </subcellularLocation>
</comment>
<name>A0A0N4V1M4_ENTVE</name>
<evidence type="ECO:0000256" key="3">
    <source>
        <dbReference type="ARBA" id="ARBA00022478"/>
    </source>
</evidence>
<protein>
    <submittedName>
        <fullName evidence="8">DDE_Tnp_1_7 domain-containing protein</fullName>
    </submittedName>
</protein>
<dbReference type="EMBL" id="UXUI01007625">
    <property type="protein sequence ID" value="VDD88423.1"/>
    <property type="molecule type" value="Genomic_DNA"/>
</dbReference>
<reference evidence="8" key="1">
    <citation type="submission" date="2017-02" db="UniProtKB">
        <authorList>
            <consortium name="WormBaseParasite"/>
        </authorList>
    </citation>
    <scope>IDENTIFICATION</scope>
</reference>
<comment type="similarity">
    <text evidence="2">Belongs to the eukaryotic RPA49/POLR1E RNA polymerase subunit family.</text>
</comment>
<dbReference type="OrthoDB" id="5859257at2759"/>
<dbReference type="AlphaFoldDB" id="A0A0N4V1M4"/>
<evidence type="ECO:0000313" key="8">
    <source>
        <dbReference type="WBParaSite" id="EVEC_0000385801-mRNA-1"/>
    </source>
</evidence>
<sequence>MLEEVLKHHTSVALGSALKDEKIPQAYNVVAQIDRNRISDPRTATFRRYRSLLQSNECSYSIATPDEKRDNIVFFGRENQTSALGYDYMVAMVSRRTSETKYLPVKVVSFEKVYTNEPNILLGLKPPPKIIYNDDKVVTKLSWAERRRALTEEFGSAKKLKSQAGAGRRLIGEDALKIMLKNTNIISSADSEEKPSPIALFEKPQSSVLPIPNNDAKSPADVYSYNQFLSDEEINGLREIAFNFLGKSERELINAGFPKLVLLLSKDSSDPSRRAVFLVLLATMITCYKMLSPPRKRSVTVKEWFSLPFPQEFLTVVREMFFANSFSHESARRNVGQEKAIVNTVDKDKLLAHTICLGLIIDGKYTVPVTPWTLELSCSDKKFKKMALALGCTVIPVSESEGIRLGTLNVAKLVGPPNQKSTQRRPQRR</sequence>
<dbReference type="GO" id="GO:0003677">
    <property type="term" value="F:DNA binding"/>
    <property type="evidence" value="ECO:0007669"/>
    <property type="project" value="InterPro"/>
</dbReference>
<evidence type="ECO:0000256" key="1">
    <source>
        <dbReference type="ARBA" id="ARBA00004604"/>
    </source>
</evidence>
<evidence type="ECO:0000256" key="5">
    <source>
        <dbReference type="ARBA" id="ARBA00023242"/>
    </source>
</evidence>
<keyword evidence="4" id="KW-0804">Transcription</keyword>
<dbReference type="PANTHER" id="PTHR14440">
    <property type="entry name" value="DNA-DIRECTED RNA POLYMERASE I SUBUNIT RPA49"/>
    <property type="match status" value="1"/>
</dbReference>
<evidence type="ECO:0000313" key="7">
    <source>
        <dbReference type="Proteomes" id="UP000274131"/>
    </source>
</evidence>
<gene>
    <name evidence="6" type="ORF">EVEC_LOCUS3566</name>
</gene>
<dbReference type="STRING" id="51028.A0A0N4V1M4"/>
<keyword evidence="7" id="KW-1185">Reference proteome</keyword>
<reference evidence="6 7" key="2">
    <citation type="submission" date="2018-10" db="EMBL/GenBank/DDBJ databases">
        <authorList>
            <consortium name="Pathogen Informatics"/>
        </authorList>
    </citation>
    <scope>NUCLEOTIDE SEQUENCE [LARGE SCALE GENOMIC DNA]</scope>
</reference>
<evidence type="ECO:0000256" key="4">
    <source>
        <dbReference type="ARBA" id="ARBA00023163"/>
    </source>
</evidence>
<dbReference type="GO" id="GO:0005730">
    <property type="term" value="C:nucleolus"/>
    <property type="evidence" value="ECO:0007669"/>
    <property type="project" value="UniProtKB-SubCell"/>
</dbReference>
<dbReference type="WBParaSite" id="EVEC_0000385801-mRNA-1">
    <property type="protein sequence ID" value="EVEC_0000385801-mRNA-1"/>
    <property type="gene ID" value="EVEC_0000385801"/>
</dbReference>
<dbReference type="InterPro" id="IPR009668">
    <property type="entry name" value="RNA_pol-assoc_fac_A49-like"/>
</dbReference>
<dbReference type="Proteomes" id="UP000274131">
    <property type="component" value="Unassembled WGS sequence"/>
</dbReference>
<evidence type="ECO:0000313" key="6">
    <source>
        <dbReference type="EMBL" id="VDD88423.1"/>
    </source>
</evidence>
<evidence type="ECO:0000256" key="2">
    <source>
        <dbReference type="ARBA" id="ARBA00009430"/>
    </source>
</evidence>
<keyword evidence="3" id="KW-0240">DNA-directed RNA polymerase</keyword>